<feature type="active site" description="Proton acceptor" evidence="7 8">
    <location>
        <position position="193"/>
    </location>
</feature>
<comment type="caution">
    <text evidence="10">The sequence shown here is derived from an EMBL/GenBank/DDBJ whole genome shotgun (WGS) entry which is preliminary data.</text>
</comment>
<dbReference type="HAMAP" id="MF_00148">
    <property type="entry name" value="UDG"/>
    <property type="match status" value="1"/>
</dbReference>
<dbReference type="InterPro" id="IPR002043">
    <property type="entry name" value="UDG_fam1"/>
</dbReference>
<dbReference type="GO" id="GO:0005739">
    <property type="term" value="C:mitochondrion"/>
    <property type="evidence" value="ECO:0007669"/>
    <property type="project" value="UniProtKB-SubCell"/>
</dbReference>
<evidence type="ECO:0000256" key="8">
    <source>
        <dbReference type="PROSITE-ProRule" id="PRU10072"/>
    </source>
</evidence>
<evidence type="ECO:0000313" key="10">
    <source>
        <dbReference type="EMBL" id="TVY55325.1"/>
    </source>
</evidence>
<keyword evidence="5 7" id="KW-0234">DNA repair</keyword>
<keyword evidence="11" id="KW-1185">Reference proteome</keyword>
<dbReference type="PANTHER" id="PTHR11264:SF0">
    <property type="entry name" value="URACIL-DNA GLYCOSYLASE"/>
    <property type="match status" value="1"/>
</dbReference>
<dbReference type="NCBIfam" id="NF003592">
    <property type="entry name" value="PRK05254.1-5"/>
    <property type="match status" value="1"/>
</dbReference>
<dbReference type="SMART" id="SM00987">
    <property type="entry name" value="UreE_C"/>
    <property type="match status" value="1"/>
</dbReference>
<evidence type="ECO:0000256" key="7">
    <source>
        <dbReference type="HAMAP-Rule" id="MF_03166"/>
    </source>
</evidence>
<comment type="function">
    <text evidence="7">Excises uracil residues from the DNA which can arise as a result of misincorporation of dUMP residues by DNA polymerase or due to deamination of cytosine.</text>
</comment>
<evidence type="ECO:0000256" key="5">
    <source>
        <dbReference type="ARBA" id="ARBA00023204"/>
    </source>
</evidence>
<gene>
    <name evidence="10" type="primary">ung1</name>
    <name evidence="7" type="synonym">UNG1</name>
    <name evidence="10" type="ORF">LCER1_G003910</name>
</gene>
<dbReference type="Proteomes" id="UP000481288">
    <property type="component" value="Unassembled WGS sequence"/>
</dbReference>
<keyword evidence="2 7" id="KW-0227">DNA damage</keyword>
<dbReference type="NCBIfam" id="NF003588">
    <property type="entry name" value="PRK05254.1-1"/>
    <property type="match status" value="1"/>
</dbReference>
<evidence type="ECO:0000256" key="3">
    <source>
        <dbReference type="ARBA" id="ARBA00022801"/>
    </source>
</evidence>
<dbReference type="PROSITE" id="PS00130">
    <property type="entry name" value="U_DNA_GLYCOSYLASE"/>
    <property type="match status" value="1"/>
</dbReference>
<comment type="catalytic activity">
    <reaction evidence="7">
        <text>Hydrolyzes single-stranded DNA or mismatched double-stranded DNA and polynucleotides, releasing free uracil.</text>
        <dbReference type="EC" id="3.2.2.27"/>
    </reaction>
</comment>
<dbReference type="PANTHER" id="PTHR11264">
    <property type="entry name" value="URACIL-DNA GLYCOSYLASE"/>
    <property type="match status" value="1"/>
</dbReference>
<comment type="subcellular location">
    <subcellularLocation>
        <location evidence="7">Mitochondrion</location>
    </subcellularLocation>
    <subcellularLocation>
        <location evidence="7">Nucleus</location>
    </subcellularLocation>
</comment>
<evidence type="ECO:0000259" key="9">
    <source>
        <dbReference type="SMART" id="SM00986"/>
    </source>
</evidence>
<keyword evidence="3 7" id="KW-0378">Hydrolase</keyword>
<evidence type="ECO:0000313" key="11">
    <source>
        <dbReference type="Proteomes" id="UP000481288"/>
    </source>
</evidence>
<keyword evidence="6 7" id="KW-0539">Nucleus</keyword>
<dbReference type="InterPro" id="IPR005122">
    <property type="entry name" value="Uracil-DNA_glycosylase-like"/>
</dbReference>
<dbReference type="GO" id="GO:0004844">
    <property type="term" value="F:uracil DNA N-glycosylase activity"/>
    <property type="evidence" value="ECO:0007669"/>
    <property type="project" value="UniProtKB-UniRule"/>
</dbReference>
<dbReference type="EMBL" id="QGMG01000253">
    <property type="protein sequence ID" value="TVY55325.1"/>
    <property type="molecule type" value="Genomic_DNA"/>
</dbReference>
<dbReference type="AlphaFoldDB" id="A0A7D8UUD4"/>
<evidence type="ECO:0000256" key="2">
    <source>
        <dbReference type="ARBA" id="ARBA00022763"/>
    </source>
</evidence>
<keyword evidence="4 7" id="KW-0496">Mitochondrion</keyword>
<dbReference type="CDD" id="cd10027">
    <property type="entry name" value="UDG-F1-like"/>
    <property type="match status" value="1"/>
</dbReference>
<dbReference type="Gene3D" id="3.40.470.10">
    <property type="entry name" value="Uracil-DNA glycosylase-like domain"/>
    <property type="match status" value="1"/>
</dbReference>
<dbReference type="SUPFAM" id="SSF52141">
    <property type="entry name" value="Uracil-DNA glycosylase-like"/>
    <property type="match status" value="1"/>
</dbReference>
<dbReference type="FunFam" id="3.40.470.10:FF:000007">
    <property type="entry name" value="Uracil-DNA glycosylase"/>
    <property type="match status" value="1"/>
</dbReference>
<name>A0A7D8UUD4_9HELO</name>
<dbReference type="InterPro" id="IPR036895">
    <property type="entry name" value="Uracil-DNA_glycosylase-like_sf"/>
</dbReference>
<dbReference type="SMART" id="SM00986">
    <property type="entry name" value="UDG"/>
    <property type="match status" value="1"/>
</dbReference>
<dbReference type="EC" id="3.2.2.27" evidence="7"/>
<protein>
    <recommendedName>
        <fullName evidence="7">Uracil-DNA glycosylase</fullName>
        <shortName evidence="7">UDG</shortName>
        <ecNumber evidence="7">3.2.2.27</ecNumber>
    </recommendedName>
</protein>
<dbReference type="NCBIfam" id="NF003589">
    <property type="entry name" value="PRK05254.1-2"/>
    <property type="match status" value="1"/>
</dbReference>
<proteinExistence type="inferred from homology"/>
<evidence type="ECO:0000256" key="4">
    <source>
        <dbReference type="ARBA" id="ARBA00023128"/>
    </source>
</evidence>
<comment type="similarity">
    <text evidence="1 7">Belongs to the uracil-DNA glycosylase (UDG) superfamily. UNG family.</text>
</comment>
<evidence type="ECO:0000256" key="1">
    <source>
        <dbReference type="ARBA" id="ARBA00008184"/>
    </source>
</evidence>
<dbReference type="NCBIfam" id="TIGR00628">
    <property type="entry name" value="ung"/>
    <property type="match status" value="1"/>
</dbReference>
<accession>A0A7D8UUD4</accession>
<dbReference type="OrthoDB" id="10031947at2759"/>
<dbReference type="InterPro" id="IPR018085">
    <property type="entry name" value="Ura-DNA_Glyclase_AS"/>
</dbReference>
<organism evidence="10 11">
    <name type="scientific">Lachnellula cervina</name>
    <dbReference type="NCBI Taxonomy" id="1316786"/>
    <lineage>
        <taxon>Eukaryota</taxon>
        <taxon>Fungi</taxon>
        <taxon>Dikarya</taxon>
        <taxon>Ascomycota</taxon>
        <taxon>Pezizomycotina</taxon>
        <taxon>Leotiomycetes</taxon>
        <taxon>Helotiales</taxon>
        <taxon>Lachnaceae</taxon>
        <taxon>Lachnellula</taxon>
    </lineage>
</organism>
<dbReference type="Pfam" id="PF03167">
    <property type="entry name" value="UDG"/>
    <property type="match status" value="1"/>
</dbReference>
<dbReference type="GO" id="GO:0005634">
    <property type="term" value="C:nucleus"/>
    <property type="evidence" value="ECO:0007669"/>
    <property type="project" value="UniProtKB-SubCell"/>
</dbReference>
<evidence type="ECO:0000256" key="6">
    <source>
        <dbReference type="ARBA" id="ARBA00023242"/>
    </source>
</evidence>
<dbReference type="GO" id="GO:0097510">
    <property type="term" value="P:base-excision repair, AP site formation via deaminated base removal"/>
    <property type="evidence" value="ECO:0007669"/>
    <property type="project" value="TreeGrafter"/>
</dbReference>
<reference evidence="10 11" key="1">
    <citation type="submission" date="2018-05" db="EMBL/GenBank/DDBJ databases">
        <title>Whole genome sequencing for identification of molecular markers to develop diagnostic detection tools for the regulated plant pathogen Lachnellula willkommii.</title>
        <authorList>
            <person name="Giroux E."/>
            <person name="Bilodeau G."/>
        </authorList>
    </citation>
    <scope>NUCLEOTIDE SEQUENCE [LARGE SCALE GENOMIC DNA]</scope>
    <source>
        <strain evidence="10 11">CBS 625.97</strain>
    </source>
</reference>
<feature type="domain" description="Uracil-DNA glycosylase-like" evidence="9">
    <location>
        <begin position="178"/>
        <end position="341"/>
    </location>
</feature>
<sequence length="415" mass="46068">MKYFQLSLELQLAARSGLTPRTPANSLNALAFQRLKTFKLSLLIFLRRPHTVTIMSLKRKASNVPLSDAAKKPKANGSITSFFGGPKTVSSDAAAKNSNSASLPAIKFNKEAWLKTLTPEQKELLKLEIDTLHESWLKELRDDITSRDFLELKKFLKGQVESGRKVYPPMEDVYAWSRHTPLNTVKAVILGQDPYHNTLQAHGLAFSVRAPTPAPASLKNIYIALARDYPSFTPPPNKYGDLTPWANRGVLLLNTCLTVRAHEPNSHANRGWEKFTQRVIEVVASKRQGVVFMAWGTPAGKRVGKVDRKRHEVLCSVHPSPLSASRGWFDCGHFRKCNEWLEGRYGVGAGVDWDLGGKKEEVGGVVEEKDGKVEVDVEKKAIIGEEKVVVGGIEDDEFEDEDALAAMLEEAEKGV</sequence>